<evidence type="ECO:0000313" key="3">
    <source>
        <dbReference type="Proteomes" id="UP000257706"/>
    </source>
</evidence>
<gene>
    <name evidence="2" type="ORF">DCK97_05965</name>
</gene>
<dbReference type="InterPro" id="IPR014710">
    <property type="entry name" value="RmlC-like_jellyroll"/>
</dbReference>
<reference evidence="2 3" key="1">
    <citation type="journal article" date="2018" name="Nat. Biotechnol.">
        <title>A standardized bacterial taxonomy based on genome phylogeny substantially revises the tree of life.</title>
        <authorList>
            <person name="Parks D.H."/>
            <person name="Chuvochina M."/>
            <person name="Waite D.W."/>
            <person name="Rinke C."/>
            <person name="Skarshewski A."/>
            <person name="Chaumeil P.A."/>
            <person name="Hugenholtz P."/>
        </authorList>
    </citation>
    <scope>NUCLEOTIDE SEQUENCE [LARGE SCALE GENOMIC DNA]</scope>
    <source>
        <strain evidence="2">UBA8739</strain>
    </source>
</reference>
<dbReference type="InterPro" id="IPR011051">
    <property type="entry name" value="RmlC_Cupin_sf"/>
</dbReference>
<evidence type="ECO:0000259" key="1">
    <source>
        <dbReference type="Pfam" id="PF07883"/>
    </source>
</evidence>
<sequence>MPNLLSPLPPRSIDEAFTEILTRPGIRIERIVSWGQATPEGEWYDQGWDEWVLLLTGSAGLLIEGQGETVLGPGDHVMLPARLRHRVSWTDDHQPTVWLAVHLGTEMAGSEGAG</sequence>
<dbReference type="EMBL" id="DMAI01000095">
    <property type="protein sequence ID" value="HAE46947.1"/>
    <property type="molecule type" value="Genomic_DNA"/>
</dbReference>
<dbReference type="Proteomes" id="UP000257706">
    <property type="component" value="Unassembled WGS sequence"/>
</dbReference>
<comment type="caution">
    <text evidence="2">The sequence shown here is derived from an EMBL/GenBank/DDBJ whole genome shotgun (WGS) entry which is preliminary data.</text>
</comment>
<dbReference type="Gene3D" id="2.60.120.10">
    <property type="entry name" value="Jelly Rolls"/>
    <property type="match status" value="1"/>
</dbReference>
<proteinExistence type="predicted"/>
<protein>
    <submittedName>
        <fullName evidence="2">Cupin</fullName>
    </submittedName>
</protein>
<dbReference type="SUPFAM" id="SSF51182">
    <property type="entry name" value="RmlC-like cupins"/>
    <property type="match status" value="1"/>
</dbReference>
<dbReference type="InterPro" id="IPR013096">
    <property type="entry name" value="Cupin_2"/>
</dbReference>
<dbReference type="CDD" id="cd06981">
    <property type="entry name" value="cupin_reut_a1446"/>
    <property type="match status" value="1"/>
</dbReference>
<name>A0A3B9II27_9PROT</name>
<organism evidence="2 3">
    <name type="scientific">Tistrella mobilis</name>
    <dbReference type="NCBI Taxonomy" id="171437"/>
    <lineage>
        <taxon>Bacteria</taxon>
        <taxon>Pseudomonadati</taxon>
        <taxon>Pseudomonadota</taxon>
        <taxon>Alphaproteobacteria</taxon>
        <taxon>Geminicoccales</taxon>
        <taxon>Geminicoccaceae</taxon>
        <taxon>Tistrella</taxon>
    </lineage>
</organism>
<evidence type="ECO:0000313" key="2">
    <source>
        <dbReference type="EMBL" id="HAE46947.1"/>
    </source>
</evidence>
<accession>A0A3B9II27</accession>
<dbReference type="AlphaFoldDB" id="A0A3B9II27"/>
<dbReference type="Pfam" id="PF07883">
    <property type="entry name" value="Cupin_2"/>
    <property type="match status" value="1"/>
</dbReference>
<dbReference type="RefSeq" id="WP_345960177.1">
    <property type="nucleotide sequence ID" value="NZ_JBBIAB010000025.1"/>
</dbReference>
<feature type="domain" description="Cupin type-2" evidence="1">
    <location>
        <begin position="45"/>
        <end position="101"/>
    </location>
</feature>